<reference evidence="3 4" key="1">
    <citation type="submission" date="2016-10" db="EMBL/GenBank/DDBJ databases">
        <authorList>
            <person name="de Groot N.N."/>
        </authorList>
    </citation>
    <scope>NUCLEOTIDE SEQUENCE [LARGE SCALE GENOMIC DNA]</scope>
    <source>
        <strain evidence="3 4">MP1X4</strain>
    </source>
</reference>
<gene>
    <name evidence="3" type="ORF">SAMN05216490_2536</name>
</gene>
<evidence type="ECO:0000256" key="1">
    <source>
        <dbReference type="SAM" id="MobiDB-lite"/>
    </source>
</evidence>
<accession>A0A1H1XT88</accession>
<dbReference type="Pfam" id="PF13699">
    <property type="entry name" value="eCIS_core"/>
    <property type="match status" value="1"/>
</dbReference>
<feature type="compositionally biased region" description="Low complexity" evidence="1">
    <location>
        <begin position="619"/>
        <end position="636"/>
    </location>
</feature>
<feature type="domain" description="eCIS core" evidence="2">
    <location>
        <begin position="52"/>
        <end position="117"/>
    </location>
</feature>
<dbReference type="EMBL" id="LT629740">
    <property type="protein sequence ID" value="SDT12261.1"/>
    <property type="molecule type" value="Genomic_DNA"/>
</dbReference>
<evidence type="ECO:0000259" key="2">
    <source>
        <dbReference type="Pfam" id="PF13699"/>
    </source>
</evidence>
<feature type="region of interest" description="Disordered" evidence="1">
    <location>
        <begin position="606"/>
        <end position="636"/>
    </location>
</feature>
<protein>
    <recommendedName>
        <fullName evidence="2">eCIS core domain-containing protein</fullName>
    </recommendedName>
</protein>
<dbReference type="STRING" id="652787.SAMN05216490_2536"/>
<feature type="region of interest" description="Disordered" evidence="1">
    <location>
        <begin position="289"/>
        <end position="309"/>
    </location>
</feature>
<dbReference type="OrthoDB" id="292792at2"/>
<keyword evidence="4" id="KW-1185">Reference proteome</keyword>
<dbReference type="AlphaFoldDB" id="A0A1H1XT88"/>
<sequence>MHAMDKAKTTRSQQQPSLGPPFNSSNKAAKGYPAVTRFAQPPASSADGSNGLPHQLQQGVEALSGMSMAGTSVHYNSSAPAQIGALAYAAGNQIHLGPGQEQHLPHEAWHVVQQKQGRVKPTLQAKGLAINDDHTLETEADVMGQRAMQLKTSDDTPVTPLNNPALQSADVAQRKIGLEFQAVKSIFFKRDEIKEKKLGEHTNGYFEVQSDGSTIPDMKELELVTKPVEETADGRKELVKIMQAIARFLNRVEDGEYIAGIPLINWIDIVKKSLYDTANRKLVRETFADEGKVDESKDEKAERDTRQTGRLSRFNDELKTLPKFYIPDKKKHFHPQVTVGVKFERVAELIDHLTKAPFKTGGRNITEEPRPETKAVAPTDVSGIIKDRQTAANILGWGSKSHHIKYKTTSRAGLDKVDKLGGLSPKVRGLLAIFYGFAETWADEYKKDFNKTPRTAKYMMPFMLRNAFWPFFNSLTEEEVKQLQLIDTSLFDKRLIEDNSPIIKKVFEDMLAKKALSDEKQENVYHRDYFQRTNTHGHGGITEENYKDVWKLETVDDIGASDAPGDERRGAIIELRKLGDEVPHDKLMEFALAAFDLIVLINAREGSSSAAPPTPSPPSSTSSSSTTLSSSPLAAV</sequence>
<organism evidence="3 4">
    <name type="scientific">Mucilaginibacter mallensis</name>
    <dbReference type="NCBI Taxonomy" id="652787"/>
    <lineage>
        <taxon>Bacteria</taxon>
        <taxon>Pseudomonadati</taxon>
        <taxon>Bacteroidota</taxon>
        <taxon>Sphingobacteriia</taxon>
        <taxon>Sphingobacteriales</taxon>
        <taxon>Sphingobacteriaceae</taxon>
        <taxon>Mucilaginibacter</taxon>
    </lineage>
</organism>
<evidence type="ECO:0000313" key="4">
    <source>
        <dbReference type="Proteomes" id="UP000199679"/>
    </source>
</evidence>
<dbReference type="Proteomes" id="UP000199679">
    <property type="component" value="Chromosome I"/>
</dbReference>
<feature type="region of interest" description="Disordered" evidence="1">
    <location>
        <begin position="1"/>
        <end position="32"/>
    </location>
</feature>
<proteinExistence type="predicted"/>
<feature type="compositionally biased region" description="Polar residues" evidence="1">
    <location>
        <begin position="10"/>
        <end position="27"/>
    </location>
</feature>
<name>A0A1H1XT88_MUCMA</name>
<evidence type="ECO:0000313" key="3">
    <source>
        <dbReference type="EMBL" id="SDT12261.1"/>
    </source>
</evidence>
<dbReference type="InterPro" id="IPR025295">
    <property type="entry name" value="eCIS_core_dom"/>
</dbReference>